<sequence>MELERLTRLYGALSAAAQDPSAVMALAGDGDDDEDDGSGHAGTLEQKLVDYFDAQEDANDAVEAAERVRRETEDAARMRRCHARVSSYSIA</sequence>
<dbReference type="Proteomes" id="UP001209570">
    <property type="component" value="Unassembled WGS sequence"/>
</dbReference>
<evidence type="ECO:0000313" key="1">
    <source>
        <dbReference type="EMBL" id="KAJ0388759.1"/>
    </source>
</evidence>
<name>A0AAD5L472_PYTIN</name>
<organism evidence="1 2">
    <name type="scientific">Pythium insidiosum</name>
    <name type="common">Pythiosis disease agent</name>
    <dbReference type="NCBI Taxonomy" id="114742"/>
    <lineage>
        <taxon>Eukaryota</taxon>
        <taxon>Sar</taxon>
        <taxon>Stramenopiles</taxon>
        <taxon>Oomycota</taxon>
        <taxon>Peronosporomycetes</taxon>
        <taxon>Pythiales</taxon>
        <taxon>Pythiaceae</taxon>
        <taxon>Pythium</taxon>
    </lineage>
</organism>
<comment type="caution">
    <text evidence="1">The sequence shown here is derived from an EMBL/GenBank/DDBJ whole genome shotgun (WGS) entry which is preliminary data.</text>
</comment>
<dbReference type="AlphaFoldDB" id="A0AAD5L472"/>
<protein>
    <submittedName>
        <fullName evidence="1">Uncharacterized protein</fullName>
    </submittedName>
</protein>
<reference evidence="1" key="1">
    <citation type="submission" date="2021-12" db="EMBL/GenBank/DDBJ databases">
        <title>Prjna785345.</title>
        <authorList>
            <person name="Rujirawat T."/>
            <person name="Krajaejun T."/>
        </authorList>
    </citation>
    <scope>NUCLEOTIDE SEQUENCE</scope>
    <source>
        <strain evidence="1">Pi057C3</strain>
    </source>
</reference>
<dbReference type="EMBL" id="JAKCXM010006634">
    <property type="protein sequence ID" value="KAJ0388759.1"/>
    <property type="molecule type" value="Genomic_DNA"/>
</dbReference>
<accession>A0AAD5L472</accession>
<evidence type="ECO:0000313" key="2">
    <source>
        <dbReference type="Proteomes" id="UP001209570"/>
    </source>
</evidence>
<keyword evidence="2" id="KW-1185">Reference proteome</keyword>
<gene>
    <name evidence="1" type="ORF">P43SY_011720</name>
</gene>
<proteinExistence type="predicted"/>